<evidence type="ECO:0000259" key="4">
    <source>
        <dbReference type="Pfam" id="PF09820"/>
    </source>
</evidence>
<organism evidence="6 7">
    <name type="scientific">Glomus cerebriforme</name>
    <dbReference type="NCBI Taxonomy" id="658196"/>
    <lineage>
        <taxon>Eukaryota</taxon>
        <taxon>Fungi</taxon>
        <taxon>Fungi incertae sedis</taxon>
        <taxon>Mucoromycota</taxon>
        <taxon>Glomeromycotina</taxon>
        <taxon>Glomeromycetes</taxon>
        <taxon>Glomerales</taxon>
        <taxon>Glomeraceae</taxon>
        <taxon>Glomus</taxon>
    </lineage>
</organism>
<name>A0A397TKS6_9GLOM</name>
<dbReference type="SUPFAM" id="SSF52540">
    <property type="entry name" value="P-loop containing nucleoside triphosphate hydrolases"/>
    <property type="match status" value="1"/>
</dbReference>
<protein>
    <submittedName>
        <fullName evidence="6">Uncharacterized protein</fullName>
    </submittedName>
</protein>
<evidence type="ECO:0000256" key="2">
    <source>
        <dbReference type="ARBA" id="ARBA00004613"/>
    </source>
</evidence>
<dbReference type="Gene3D" id="3.40.50.300">
    <property type="entry name" value="P-loop containing nucleotide triphosphate hydrolases"/>
    <property type="match status" value="1"/>
</dbReference>
<reference evidence="6 7" key="1">
    <citation type="submission" date="2018-06" db="EMBL/GenBank/DDBJ databases">
        <title>Comparative genomics reveals the genomic features of Rhizophagus irregularis, R. cerebriforme, R. diaphanum and Gigaspora rosea, and their symbiotic lifestyle signature.</title>
        <authorList>
            <person name="Morin E."/>
            <person name="San Clemente H."/>
            <person name="Chen E.C.H."/>
            <person name="De La Providencia I."/>
            <person name="Hainaut M."/>
            <person name="Kuo A."/>
            <person name="Kohler A."/>
            <person name="Murat C."/>
            <person name="Tang N."/>
            <person name="Roy S."/>
            <person name="Loubradou J."/>
            <person name="Henrissat B."/>
            <person name="Grigoriev I.V."/>
            <person name="Corradi N."/>
            <person name="Roux C."/>
            <person name="Martin F.M."/>
        </authorList>
    </citation>
    <scope>NUCLEOTIDE SEQUENCE [LARGE SCALE GENOMIC DNA]</scope>
    <source>
        <strain evidence="6 7">DAOM 227022</strain>
    </source>
</reference>
<evidence type="ECO:0000256" key="3">
    <source>
        <dbReference type="ARBA" id="ARBA00022525"/>
    </source>
</evidence>
<dbReference type="Pfam" id="PF09820">
    <property type="entry name" value="AAA-ATPase_like"/>
    <property type="match status" value="1"/>
</dbReference>
<comment type="subcellular location">
    <subcellularLocation>
        <location evidence="1">Host cell</location>
    </subcellularLocation>
    <subcellularLocation>
        <location evidence="2">Secreted</location>
    </subcellularLocation>
</comment>
<gene>
    <name evidence="6" type="ORF">C1645_733909</name>
</gene>
<dbReference type="GO" id="GO:0043657">
    <property type="term" value="C:host cell"/>
    <property type="evidence" value="ECO:0007669"/>
    <property type="project" value="UniProtKB-SubCell"/>
</dbReference>
<dbReference type="OrthoDB" id="2371274at2759"/>
<evidence type="ECO:0000256" key="1">
    <source>
        <dbReference type="ARBA" id="ARBA00004340"/>
    </source>
</evidence>
<evidence type="ECO:0000313" key="7">
    <source>
        <dbReference type="Proteomes" id="UP000265703"/>
    </source>
</evidence>
<dbReference type="GO" id="GO:0005576">
    <property type="term" value="C:extracellular region"/>
    <property type="evidence" value="ECO:0007669"/>
    <property type="project" value="UniProtKB-SubCell"/>
</dbReference>
<sequence>MPIVILGTQITLWCFDIRNNSKFKVIIGDGNDIDDLKKAIKERKQNDFARTDADRLKLWGVNTDQTISEEILNDELKDTAKTIGETFCGVQEGNIRVIVRAPDTDEPPRKRTRLVRDLDRKDEEKELITWSEQSKGHPNIIINKNYTPDVSEFSKFITTSTTFVDKSLFIMEFMIYGEQVNLITRPRQFGKSTNLSMLNDFLTPPLTEEERTKGLSSFKNLKVFKFDWFMKLHFGKWPVIHISFKDINSRSWKLMLNSIKKRLSDLYEQHRYIIDNNLLEMNEEDFFKKILRGTTDQSALINSLSRLARYLRKCYNKSSVILIDEYDWPMKHAKNKDYEDINSLFQSMYSNVAKVTYFSLLVECNTYLSLKNNLKSLEQDNPDVHKTLFVRLLPLDQATFLSGLNNVEHFPMHVLPSIHERAYFSDSFGFTEKEVNVLLKESTLKDITLDNLSIHYNGYKTSIGTCIYNPYSIVSCLKSGIIADYWTNSGSAKTLINCLKRCDQSIEEQFNIIFYSFYSKQVNKLFIEAQLMSCLRYNTIKKELNIDTIYTLLYYSGYLVAEIDGADDRLKNKVVDQWGNNTKVKLMIPNREVAEQWRQWINQIIGKNHSMINNNLYDLLFEKNIETFCRRFSTLYMEMISCYDIADAKRTKLYENWYHVFVLGTLSMYHGNDYRLYPIMKLG</sequence>
<proteinExistence type="predicted"/>
<dbReference type="InterPro" id="IPR045379">
    <property type="entry name" value="Crinkler_N"/>
</dbReference>
<feature type="domain" description="Crinkler effector protein N-terminal" evidence="5">
    <location>
        <begin position="10"/>
        <end position="99"/>
    </location>
</feature>
<dbReference type="PANTHER" id="PTHR34825:SF1">
    <property type="entry name" value="AAA-ATPASE-LIKE DOMAIN-CONTAINING PROTEIN"/>
    <property type="match status" value="1"/>
</dbReference>
<evidence type="ECO:0000313" key="6">
    <source>
        <dbReference type="EMBL" id="RIA95611.1"/>
    </source>
</evidence>
<keyword evidence="7" id="KW-1185">Reference proteome</keyword>
<dbReference type="STRING" id="658196.A0A397TKS6"/>
<dbReference type="Proteomes" id="UP000265703">
    <property type="component" value="Unassembled WGS sequence"/>
</dbReference>
<dbReference type="EMBL" id="QKYT01000058">
    <property type="protein sequence ID" value="RIA95611.1"/>
    <property type="molecule type" value="Genomic_DNA"/>
</dbReference>
<keyword evidence="3" id="KW-0964">Secreted</keyword>
<dbReference type="InterPro" id="IPR027417">
    <property type="entry name" value="P-loop_NTPase"/>
</dbReference>
<accession>A0A397TKS6</accession>
<feature type="domain" description="AAA-ATPase-like" evidence="4">
    <location>
        <begin position="150"/>
        <end position="354"/>
    </location>
</feature>
<dbReference type="InterPro" id="IPR018631">
    <property type="entry name" value="AAA-ATPase-like_dom"/>
</dbReference>
<dbReference type="Pfam" id="PF20147">
    <property type="entry name" value="Crinkler"/>
    <property type="match status" value="1"/>
</dbReference>
<comment type="caution">
    <text evidence="6">The sequence shown here is derived from an EMBL/GenBank/DDBJ whole genome shotgun (WGS) entry which is preliminary data.</text>
</comment>
<evidence type="ECO:0000259" key="5">
    <source>
        <dbReference type="Pfam" id="PF20147"/>
    </source>
</evidence>
<dbReference type="AlphaFoldDB" id="A0A397TKS6"/>
<dbReference type="PANTHER" id="PTHR34825">
    <property type="entry name" value="CONSERVED PROTEIN, WITH A WEAK D-GALACTARATE DEHYDRATASE/ALTRONATE HYDROLASE DOMAIN"/>
    <property type="match status" value="1"/>
</dbReference>